<proteinExistence type="predicted"/>
<reference evidence="3" key="1">
    <citation type="journal article" date="2014" name="Nucleic Acids Res.">
        <title>The evolutionary dynamics of variant antigen genes in Babesia reveal a history of genomic innovation underlying host-parasite interaction.</title>
        <authorList>
            <person name="Jackson A.P."/>
            <person name="Otto T.D."/>
            <person name="Darby A."/>
            <person name="Ramaprasad A."/>
            <person name="Xia D."/>
            <person name="Echaide I.E."/>
            <person name="Farber M."/>
            <person name="Gahlot S."/>
            <person name="Gamble J."/>
            <person name="Gupta D."/>
            <person name="Gupta Y."/>
            <person name="Jackson L."/>
            <person name="Malandrin L."/>
            <person name="Malas T.B."/>
            <person name="Moussa E."/>
            <person name="Nair M."/>
            <person name="Reid A.J."/>
            <person name="Sanders M."/>
            <person name="Sharma J."/>
            <person name="Tracey A."/>
            <person name="Quail M.A."/>
            <person name="Weir W."/>
            <person name="Wastling J.M."/>
            <person name="Hall N."/>
            <person name="Willadsen P."/>
            <person name="Lingelbach K."/>
            <person name="Shiels B."/>
            <person name="Tait A."/>
            <person name="Berriman M."/>
            <person name="Allred D.R."/>
            <person name="Pain A."/>
        </authorList>
    </citation>
    <scope>NUCLEOTIDE SEQUENCE</scope>
    <source>
        <strain evidence="3">1802A</strain>
    </source>
</reference>
<dbReference type="EMBL" id="JAHBMH010000007">
    <property type="protein sequence ID" value="KAK1939666.1"/>
    <property type="molecule type" value="Genomic_DNA"/>
</dbReference>
<keyword evidence="4" id="KW-1185">Reference proteome</keyword>
<sequence>MKLLGILRASALCLLAIGFHSQFVSCGIFKGPKKPKEDSNVKAAEISENPKESAVESSYRPSAPATKSGLVFESSKWDDSMLANALLFIKEFCRHVDGGKFKEKVSDKDSKGLIKACGDISSTLDSLTQNFDLTFGPGSLDERKEIPRDLYEGKLRTEKFEDYAEWLKGNIPRIWKSLKKMLLESLDMTEEQLETDTSMGPLKYGFLYRSDWWKCVSFKHNFYYITEDCLMVLKRLQESLDKTPKSSPKTPSEGSEDSIQTPSQSDLASEDSPVESENPHVPLQSSIDSETQKKAEDV</sequence>
<reference evidence="3" key="2">
    <citation type="submission" date="2021-05" db="EMBL/GenBank/DDBJ databases">
        <authorList>
            <person name="Pain A."/>
        </authorList>
    </citation>
    <scope>NUCLEOTIDE SEQUENCE</scope>
    <source>
        <strain evidence="3">1802A</strain>
    </source>
</reference>
<name>A0AAD9LKH9_BABDI</name>
<feature type="chain" id="PRO_5042208639" evidence="2">
    <location>
        <begin position="27"/>
        <end position="298"/>
    </location>
</feature>
<keyword evidence="2" id="KW-0732">Signal</keyword>
<evidence type="ECO:0000313" key="3">
    <source>
        <dbReference type="EMBL" id="KAK1939666.1"/>
    </source>
</evidence>
<dbReference type="AlphaFoldDB" id="A0AAD9LKH9"/>
<feature type="signal peptide" evidence="2">
    <location>
        <begin position="1"/>
        <end position="26"/>
    </location>
</feature>
<feature type="region of interest" description="Disordered" evidence="1">
    <location>
        <begin position="241"/>
        <end position="298"/>
    </location>
</feature>
<feature type="compositionally biased region" description="Polar residues" evidence="1">
    <location>
        <begin position="245"/>
        <end position="267"/>
    </location>
</feature>
<evidence type="ECO:0000256" key="2">
    <source>
        <dbReference type="SAM" id="SignalP"/>
    </source>
</evidence>
<accession>A0AAD9LKH9</accession>
<evidence type="ECO:0000256" key="1">
    <source>
        <dbReference type="SAM" id="MobiDB-lite"/>
    </source>
</evidence>
<evidence type="ECO:0000313" key="4">
    <source>
        <dbReference type="Proteomes" id="UP001195914"/>
    </source>
</evidence>
<dbReference type="Proteomes" id="UP001195914">
    <property type="component" value="Unassembled WGS sequence"/>
</dbReference>
<organism evidence="3 4">
    <name type="scientific">Babesia divergens</name>
    <dbReference type="NCBI Taxonomy" id="32595"/>
    <lineage>
        <taxon>Eukaryota</taxon>
        <taxon>Sar</taxon>
        <taxon>Alveolata</taxon>
        <taxon>Apicomplexa</taxon>
        <taxon>Aconoidasida</taxon>
        <taxon>Piroplasmida</taxon>
        <taxon>Babesiidae</taxon>
        <taxon>Babesia</taxon>
    </lineage>
</organism>
<protein>
    <submittedName>
        <fullName evidence="3">Secreted antigen 1</fullName>
    </submittedName>
</protein>
<comment type="caution">
    <text evidence="3">The sequence shown here is derived from an EMBL/GenBank/DDBJ whole genome shotgun (WGS) entry which is preliminary data.</text>
</comment>
<gene>
    <name evidence="3" type="ORF">X943_002117</name>
</gene>
<feature type="region of interest" description="Disordered" evidence="1">
    <location>
        <begin position="32"/>
        <end position="66"/>
    </location>
</feature>